<protein>
    <submittedName>
        <fullName evidence="4">FecR family protein</fullName>
    </submittedName>
</protein>
<accession>A0A1H7S0Q2</accession>
<gene>
    <name evidence="4" type="ORF">SAMN05421740_10810</name>
</gene>
<dbReference type="InterPro" id="IPR012373">
    <property type="entry name" value="Ferrdict_sens_TM"/>
</dbReference>
<evidence type="ECO:0000259" key="3">
    <source>
        <dbReference type="Pfam" id="PF16344"/>
    </source>
</evidence>
<feature type="transmembrane region" description="Helical" evidence="1">
    <location>
        <begin position="101"/>
        <end position="120"/>
    </location>
</feature>
<evidence type="ECO:0000313" key="4">
    <source>
        <dbReference type="EMBL" id="SEL66045.1"/>
    </source>
</evidence>
<dbReference type="RefSeq" id="WP_090607375.1">
    <property type="nucleotide sequence ID" value="NZ_FNZR01000008.1"/>
</dbReference>
<evidence type="ECO:0000259" key="2">
    <source>
        <dbReference type="Pfam" id="PF04773"/>
    </source>
</evidence>
<dbReference type="InterPro" id="IPR032508">
    <property type="entry name" value="FecR_C"/>
</dbReference>
<keyword evidence="1" id="KW-1133">Transmembrane helix</keyword>
<dbReference type="Pfam" id="PF16344">
    <property type="entry name" value="FecR_C"/>
    <property type="match status" value="1"/>
</dbReference>
<evidence type="ECO:0000256" key="1">
    <source>
        <dbReference type="SAM" id="Phobius"/>
    </source>
</evidence>
<feature type="domain" description="FecR protein" evidence="2">
    <location>
        <begin position="129"/>
        <end position="223"/>
    </location>
</feature>
<name>A0A1H7S0Q2_9SPHI</name>
<organism evidence="4 5">
    <name type="scientific">Parapedobacter koreensis</name>
    <dbReference type="NCBI Taxonomy" id="332977"/>
    <lineage>
        <taxon>Bacteria</taxon>
        <taxon>Pseudomonadati</taxon>
        <taxon>Bacteroidota</taxon>
        <taxon>Sphingobacteriia</taxon>
        <taxon>Sphingobacteriales</taxon>
        <taxon>Sphingobacteriaceae</taxon>
        <taxon>Parapedobacter</taxon>
    </lineage>
</organism>
<dbReference type="AlphaFoldDB" id="A0A1H7S0Q2"/>
<feature type="domain" description="Protein FecR C-terminal" evidence="3">
    <location>
        <begin position="273"/>
        <end position="341"/>
    </location>
</feature>
<dbReference type="GO" id="GO:0016989">
    <property type="term" value="F:sigma factor antagonist activity"/>
    <property type="evidence" value="ECO:0007669"/>
    <property type="project" value="TreeGrafter"/>
</dbReference>
<dbReference type="Gene3D" id="3.55.50.30">
    <property type="match status" value="1"/>
</dbReference>
<reference evidence="5" key="1">
    <citation type="submission" date="2016-10" db="EMBL/GenBank/DDBJ databases">
        <authorList>
            <person name="Varghese N."/>
            <person name="Submissions S."/>
        </authorList>
    </citation>
    <scope>NUCLEOTIDE SEQUENCE [LARGE SCALE GENOMIC DNA]</scope>
    <source>
        <strain evidence="5">Jip14</strain>
    </source>
</reference>
<dbReference type="STRING" id="332977.SAMN05421740_10810"/>
<dbReference type="InterPro" id="IPR006860">
    <property type="entry name" value="FecR"/>
</dbReference>
<dbReference type="EMBL" id="FNZR01000008">
    <property type="protein sequence ID" value="SEL66045.1"/>
    <property type="molecule type" value="Genomic_DNA"/>
</dbReference>
<keyword evidence="5" id="KW-1185">Reference proteome</keyword>
<dbReference type="Pfam" id="PF04773">
    <property type="entry name" value="FecR"/>
    <property type="match status" value="1"/>
</dbReference>
<dbReference type="Proteomes" id="UP000198916">
    <property type="component" value="Unassembled WGS sequence"/>
</dbReference>
<keyword evidence="1" id="KW-0812">Transmembrane</keyword>
<keyword evidence="1" id="KW-0472">Membrane</keyword>
<dbReference type="OrthoDB" id="1523489at2"/>
<dbReference type="PIRSF" id="PIRSF018266">
    <property type="entry name" value="FecR"/>
    <property type="match status" value="1"/>
</dbReference>
<dbReference type="Gene3D" id="2.60.120.1440">
    <property type="match status" value="1"/>
</dbReference>
<sequence>MDYSKYQAIDFIKDESFQEWCLHPEGEHAHFWENWASQHPDQQGEIHKAKQLLAAFQGLGEELSDSKIDLMWSTIQHRTQETTVITLPKTRQSTIRRWSRIAALWAGVIMAISIGIYWLANQTTTVSFTTAYGEVKSIALPDGSRVVLNGNSTLNYQEKDFDAATRVVSLVGEAHFSVIHTPDHQRFLIQTADEMGVEVLGTKFTMTNRPMKKQVVLEEGKVKVSNTAAFNEVDHDAVYMQPGELIVWDAQKSAWHKEQVEEPSRYGSFRDHRLIFKKTPLQEVARILEDNYGYRVVFDDPTLAGKHFTGSCAANEISLLLRSIGKAFGVNVQEQDQHVTIGNTN</sequence>
<evidence type="ECO:0000313" key="5">
    <source>
        <dbReference type="Proteomes" id="UP000198916"/>
    </source>
</evidence>
<dbReference type="PANTHER" id="PTHR30273">
    <property type="entry name" value="PERIPLASMIC SIGNAL SENSOR AND SIGMA FACTOR ACTIVATOR FECR-RELATED"/>
    <property type="match status" value="1"/>
</dbReference>
<proteinExistence type="predicted"/>
<dbReference type="PANTHER" id="PTHR30273:SF2">
    <property type="entry name" value="PROTEIN FECR"/>
    <property type="match status" value="1"/>
</dbReference>